<dbReference type="SMART" id="SM00049">
    <property type="entry name" value="DEP"/>
    <property type="match status" value="1"/>
</dbReference>
<accession>A0A8K1FKR2</accession>
<feature type="domain" description="Protein kinase" evidence="3">
    <location>
        <begin position="345"/>
        <end position="670"/>
    </location>
</feature>
<dbReference type="PANTHER" id="PTHR44329:SF289">
    <property type="entry name" value="SERINE_THREONINE-PROTEIN KINASE VIK"/>
    <property type="match status" value="1"/>
</dbReference>
<dbReference type="CDD" id="cd04371">
    <property type="entry name" value="DEP"/>
    <property type="match status" value="1"/>
</dbReference>
<dbReference type="GO" id="GO:0035556">
    <property type="term" value="P:intracellular signal transduction"/>
    <property type="evidence" value="ECO:0007669"/>
    <property type="project" value="InterPro"/>
</dbReference>
<evidence type="ECO:0008006" key="7">
    <source>
        <dbReference type="Google" id="ProtNLM"/>
    </source>
</evidence>
<feature type="transmembrane region" description="Helical" evidence="2">
    <location>
        <begin position="114"/>
        <end position="134"/>
    </location>
</feature>
<evidence type="ECO:0000259" key="3">
    <source>
        <dbReference type="PROSITE" id="PS50011"/>
    </source>
</evidence>
<dbReference type="SMART" id="SM00219">
    <property type="entry name" value="TyrKc"/>
    <property type="match status" value="1"/>
</dbReference>
<organism evidence="5 6">
    <name type="scientific">Pythium oligandrum</name>
    <name type="common">Mycoparasitic fungus</name>
    <dbReference type="NCBI Taxonomy" id="41045"/>
    <lineage>
        <taxon>Eukaryota</taxon>
        <taxon>Sar</taxon>
        <taxon>Stramenopiles</taxon>
        <taxon>Oomycota</taxon>
        <taxon>Peronosporomycetes</taxon>
        <taxon>Pythiales</taxon>
        <taxon>Pythiaceae</taxon>
        <taxon>Pythium</taxon>
    </lineage>
</organism>
<keyword evidence="2" id="KW-1133">Transmembrane helix</keyword>
<dbReference type="Pfam" id="PF00069">
    <property type="entry name" value="Pkinase"/>
    <property type="match status" value="1"/>
</dbReference>
<dbReference type="InterPro" id="IPR020635">
    <property type="entry name" value="Tyr_kinase_cat_dom"/>
</dbReference>
<protein>
    <recommendedName>
        <fullName evidence="7">TKL protein kinase</fullName>
    </recommendedName>
</protein>
<dbReference type="InterPro" id="IPR000719">
    <property type="entry name" value="Prot_kinase_dom"/>
</dbReference>
<reference evidence="5" key="1">
    <citation type="submission" date="2019-03" db="EMBL/GenBank/DDBJ databases">
        <title>Long read genome sequence of the mycoparasitic Pythium oligandrum ATCC 38472 isolated from sugarbeet rhizosphere.</title>
        <authorList>
            <person name="Gaulin E."/>
        </authorList>
    </citation>
    <scope>NUCLEOTIDE SEQUENCE</scope>
    <source>
        <strain evidence="5">ATCC 38472_TT</strain>
    </source>
</reference>
<dbReference type="SUPFAM" id="SSF56112">
    <property type="entry name" value="Protein kinase-like (PK-like)"/>
    <property type="match status" value="1"/>
</dbReference>
<dbReference type="GO" id="GO:0004674">
    <property type="term" value="F:protein serine/threonine kinase activity"/>
    <property type="evidence" value="ECO:0007669"/>
    <property type="project" value="TreeGrafter"/>
</dbReference>
<dbReference type="GO" id="GO:0005524">
    <property type="term" value="F:ATP binding"/>
    <property type="evidence" value="ECO:0007669"/>
    <property type="project" value="InterPro"/>
</dbReference>
<dbReference type="GO" id="GO:0004713">
    <property type="term" value="F:protein tyrosine kinase activity"/>
    <property type="evidence" value="ECO:0007669"/>
    <property type="project" value="InterPro"/>
</dbReference>
<proteinExistence type="predicted"/>
<dbReference type="Proteomes" id="UP000794436">
    <property type="component" value="Unassembled WGS sequence"/>
</dbReference>
<dbReference type="InterPro" id="IPR051681">
    <property type="entry name" value="Ser/Thr_Kinases-Pseudokinases"/>
</dbReference>
<keyword evidence="2" id="KW-0812">Transmembrane</keyword>
<comment type="caution">
    <text evidence="5">The sequence shown here is derived from an EMBL/GenBank/DDBJ whole genome shotgun (WGS) entry which is preliminary data.</text>
</comment>
<dbReference type="EMBL" id="SPLM01000036">
    <property type="protein sequence ID" value="TMW66331.1"/>
    <property type="molecule type" value="Genomic_DNA"/>
</dbReference>
<evidence type="ECO:0000256" key="1">
    <source>
        <dbReference type="SAM" id="MobiDB-lite"/>
    </source>
</evidence>
<feature type="transmembrane region" description="Helical" evidence="2">
    <location>
        <begin position="240"/>
        <end position="258"/>
    </location>
</feature>
<dbReference type="Gene3D" id="1.10.510.10">
    <property type="entry name" value="Transferase(Phosphotransferase) domain 1"/>
    <property type="match status" value="1"/>
</dbReference>
<dbReference type="AlphaFoldDB" id="A0A8K1FKR2"/>
<dbReference type="InterPro" id="IPR036388">
    <property type="entry name" value="WH-like_DNA-bd_sf"/>
</dbReference>
<dbReference type="InterPro" id="IPR036390">
    <property type="entry name" value="WH_DNA-bd_sf"/>
</dbReference>
<feature type="transmembrane region" description="Helical" evidence="2">
    <location>
        <begin position="209"/>
        <end position="228"/>
    </location>
</feature>
<sequence>MNLSIELPPLPKPPIFDMSFNPYFGNVQDGLLQSIAAAPNSTAQLESVHAMIAEVYRSTRDKSIKTQTVNLGGYSLVLFFCLALIIHIRHNRHLALKGDSEAAQKLVLPAYEPLLWVISIITTAYLAIFGATVSTDFFTIKITMVTVEVYYACKEYLYLIVPVFITTQKSISIPALLRAMVITLFFSTYMIPVVWFLMTYGRPGDERLYYWLVVIARALVLVPCAYVCIRPPARASPQTIREFGFFFLVMHVFFYYLAVELAHRGHIDASVNLSYAGVGWAGTYPFFVWRLLRADTEHWRGFGQRAVELQTLFRRNGKMEERISSKGLHVLIEMHRKLIIDFAHLDIQEKIAEGEKSIVFRGTLHSKQVPVAIKMYTPLAMNEGTVAEFSHEAALCGALRHPNVLHFYGMCVCPPTICFVSELCQGSLQLVTQVNASKAVQHHQRQQLLINVGYMLDAARAVAYLHSFSPAFVHRDIRPSNFLVDANGCVKLADFGSSRTLSVLSSSDDTASTTSSLSLQGRKRVLTMPQLPQGVAEFLSNPKRMPEYMAPEIIRSNDAGRAIYGDAADVYALAMTFWDVLYPCGVKYSSSVSSGKTQSSSLPVSFGGADADADRPLRESDIFNMVFAGQRPSFDEDVYPPLRDLIIQGWHTDPRHRPSAENIVGMLEAIQEELCAVLAMELMVDLECSTTQALSVNAATNSNPRSRATRLRDVVPVNFPGTRAVDLMARCNFVASASEGVRMGNMLMDAGFLHHIKHARCFEYSTSLYFFDEDAIQLSQPLAILEEGATSVGQDITSADDRAQEPAKNASQQRQWHRNSDASSSNHHHSRALSHSSSALMENRHGLHCACKKLAQRLESVQLALKYRRRRQKSKQAENLLTTRLLTDDPSEFSEFHNDERYDSVTRMV</sequence>
<dbReference type="InterPro" id="IPR000591">
    <property type="entry name" value="DEP_dom"/>
</dbReference>
<dbReference type="SUPFAM" id="SSF46785">
    <property type="entry name" value="Winged helix' DNA-binding domain"/>
    <property type="match status" value="1"/>
</dbReference>
<keyword evidence="6" id="KW-1185">Reference proteome</keyword>
<keyword evidence="2" id="KW-0472">Membrane</keyword>
<dbReference type="Gene3D" id="3.30.200.20">
    <property type="entry name" value="Phosphorylase Kinase, domain 1"/>
    <property type="match status" value="1"/>
</dbReference>
<dbReference type="PROSITE" id="PS00109">
    <property type="entry name" value="PROTEIN_KINASE_TYR"/>
    <property type="match status" value="1"/>
</dbReference>
<evidence type="ECO:0000313" key="5">
    <source>
        <dbReference type="EMBL" id="TMW66331.1"/>
    </source>
</evidence>
<dbReference type="PANTHER" id="PTHR44329">
    <property type="entry name" value="SERINE/THREONINE-PROTEIN KINASE TNNI3K-RELATED"/>
    <property type="match status" value="1"/>
</dbReference>
<evidence type="ECO:0000313" key="6">
    <source>
        <dbReference type="Proteomes" id="UP000794436"/>
    </source>
</evidence>
<feature type="region of interest" description="Disordered" evidence="1">
    <location>
        <begin position="800"/>
        <end position="837"/>
    </location>
</feature>
<feature type="transmembrane region" description="Helical" evidence="2">
    <location>
        <begin position="69"/>
        <end position="88"/>
    </location>
</feature>
<feature type="transmembrane region" description="Helical" evidence="2">
    <location>
        <begin position="175"/>
        <end position="197"/>
    </location>
</feature>
<dbReference type="InterPro" id="IPR011009">
    <property type="entry name" value="Kinase-like_dom_sf"/>
</dbReference>
<dbReference type="InterPro" id="IPR008266">
    <property type="entry name" value="Tyr_kinase_AS"/>
</dbReference>
<gene>
    <name evidence="5" type="ORF">Poli38472_004096</name>
</gene>
<dbReference type="PROSITE" id="PS50186">
    <property type="entry name" value="DEP"/>
    <property type="match status" value="1"/>
</dbReference>
<name>A0A8K1FKR2_PYTOL</name>
<evidence type="ECO:0000256" key="2">
    <source>
        <dbReference type="SAM" id="Phobius"/>
    </source>
</evidence>
<dbReference type="PROSITE" id="PS50011">
    <property type="entry name" value="PROTEIN_KINASE_DOM"/>
    <property type="match status" value="1"/>
</dbReference>
<evidence type="ECO:0000259" key="4">
    <source>
        <dbReference type="PROSITE" id="PS50186"/>
    </source>
</evidence>
<dbReference type="OrthoDB" id="156432at2759"/>
<feature type="domain" description="DEP" evidence="4">
    <location>
        <begin position="698"/>
        <end position="773"/>
    </location>
</feature>
<dbReference type="Gene3D" id="1.10.10.10">
    <property type="entry name" value="Winged helix-like DNA-binding domain superfamily/Winged helix DNA-binding domain"/>
    <property type="match status" value="1"/>
</dbReference>